<keyword evidence="2" id="KW-1185">Reference proteome</keyword>
<proteinExistence type="predicted"/>
<comment type="caution">
    <text evidence="1">The sequence shown here is derived from an EMBL/GenBank/DDBJ whole genome shotgun (WGS) entry which is preliminary data.</text>
</comment>
<accession>A0ACC2BLC6</accession>
<evidence type="ECO:0000313" key="2">
    <source>
        <dbReference type="Proteomes" id="UP001162992"/>
    </source>
</evidence>
<reference evidence="2" key="1">
    <citation type="journal article" date="2024" name="Proc. Natl. Acad. Sci. U.S.A.">
        <title>Extraordinary preservation of gene collinearity over three hundred million years revealed in homosporous lycophytes.</title>
        <authorList>
            <person name="Li C."/>
            <person name="Wickell D."/>
            <person name="Kuo L.Y."/>
            <person name="Chen X."/>
            <person name="Nie B."/>
            <person name="Liao X."/>
            <person name="Peng D."/>
            <person name="Ji J."/>
            <person name="Jenkins J."/>
            <person name="Williams M."/>
            <person name="Shu S."/>
            <person name="Plott C."/>
            <person name="Barry K."/>
            <person name="Rajasekar S."/>
            <person name="Grimwood J."/>
            <person name="Han X."/>
            <person name="Sun S."/>
            <person name="Hou Z."/>
            <person name="He W."/>
            <person name="Dai G."/>
            <person name="Sun C."/>
            <person name="Schmutz J."/>
            <person name="Leebens-Mack J.H."/>
            <person name="Li F.W."/>
            <person name="Wang L."/>
        </authorList>
    </citation>
    <scope>NUCLEOTIDE SEQUENCE [LARGE SCALE GENOMIC DNA]</scope>
    <source>
        <strain evidence="2">cv. PW_Plant_1</strain>
    </source>
</reference>
<organism evidence="1 2">
    <name type="scientific">Diphasiastrum complanatum</name>
    <name type="common">Issler's clubmoss</name>
    <name type="synonym">Lycopodium complanatum</name>
    <dbReference type="NCBI Taxonomy" id="34168"/>
    <lineage>
        <taxon>Eukaryota</taxon>
        <taxon>Viridiplantae</taxon>
        <taxon>Streptophyta</taxon>
        <taxon>Embryophyta</taxon>
        <taxon>Tracheophyta</taxon>
        <taxon>Lycopodiopsida</taxon>
        <taxon>Lycopodiales</taxon>
        <taxon>Lycopodiaceae</taxon>
        <taxon>Lycopodioideae</taxon>
        <taxon>Diphasiastrum</taxon>
    </lineage>
</organism>
<sequence>MAPTSLHVEHHFTSGEIVRDVVIGMSDGLTVPFALAAGLSGVSAPSSIVVTAGLSEVVAGAIAMGLGGYLAARSDADHYYSERKREEEEILTVPENEANEVAEILAKFGLEPQEYMPVVDALRKRRDAWLEFMMRFELGLEKPDPSRALQSASIIAGSYVFGGLIPLLPYMLISNVSSALIFSAGITLLALFIFGYVKGHVTGTKPWWSAIQTTIIGALASVSAFSLAYAIGR</sequence>
<gene>
    <name evidence="1" type="ORF">O6H91_14G007300</name>
</gene>
<protein>
    <submittedName>
        <fullName evidence="1">Uncharacterized protein</fullName>
    </submittedName>
</protein>
<evidence type="ECO:0000313" key="1">
    <source>
        <dbReference type="EMBL" id="KAJ7530527.1"/>
    </source>
</evidence>
<dbReference type="Proteomes" id="UP001162992">
    <property type="component" value="Chromosome 14"/>
</dbReference>
<name>A0ACC2BLC6_DIPCM</name>
<dbReference type="EMBL" id="CM055105">
    <property type="protein sequence ID" value="KAJ7530527.1"/>
    <property type="molecule type" value="Genomic_DNA"/>
</dbReference>